<dbReference type="Gene3D" id="3.40.50.1390">
    <property type="entry name" value="Resolvase, N-terminal catalytic domain"/>
    <property type="match status" value="1"/>
</dbReference>
<organism evidence="4 5">
    <name type="scientific">Seongchinamella sediminis</name>
    <dbReference type="NCBI Taxonomy" id="2283635"/>
    <lineage>
        <taxon>Bacteria</taxon>
        <taxon>Pseudomonadati</taxon>
        <taxon>Pseudomonadota</taxon>
        <taxon>Gammaproteobacteria</taxon>
        <taxon>Cellvibrionales</taxon>
        <taxon>Halieaceae</taxon>
        <taxon>Seongchinamella</taxon>
    </lineage>
</organism>
<reference evidence="4 5" key="1">
    <citation type="submission" date="2018-07" db="EMBL/GenBank/DDBJ databases">
        <title>Halioglobus sp. genome submission.</title>
        <authorList>
            <person name="Ye M.-Q."/>
            <person name="Du Z.-J."/>
        </authorList>
    </citation>
    <scope>NUCLEOTIDE SEQUENCE [LARGE SCALE GENOMIC DNA]</scope>
    <source>
        <strain evidence="4 5">U0301</strain>
    </source>
</reference>
<evidence type="ECO:0000256" key="1">
    <source>
        <dbReference type="ARBA" id="ARBA00023125"/>
    </source>
</evidence>
<dbReference type="InterPro" id="IPR006119">
    <property type="entry name" value="Resolv_N"/>
</dbReference>
<dbReference type="OrthoDB" id="2290206at2"/>
<evidence type="ECO:0000313" key="5">
    <source>
        <dbReference type="Proteomes" id="UP000265509"/>
    </source>
</evidence>
<dbReference type="SUPFAM" id="SSF53041">
    <property type="entry name" value="Resolvase-like"/>
    <property type="match status" value="1"/>
</dbReference>
<dbReference type="RefSeq" id="WP_117953842.1">
    <property type="nucleotide sequence ID" value="NZ_QRAN01000008.1"/>
</dbReference>
<accession>A0A3L7DXU8</accession>
<dbReference type="GO" id="GO:0000150">
    <property type="term" value="F:DNA strand exchange activity"/>
    <property type="evidence" value="ECO:0007669"/>
    <property type="project" value="InterPro"/>
</dbReference>
<dbReference type="Proteomes" id="UP000265509">
    <property type="component" value="Unassembled WGS sequence"/>
</dbReference>
<keyword evidence="2" id="KW-0233">DNA recombination</keyword>
<dbReference type="Pfam" id="PF00239">
    <property type="entry name" value="Resolvase"/>
    <property type="match status" value="1"/>
</dbReference>
<evidence type="ECO:0000259" key="3">
    <source>
        <dbReference type="PROSITE" id="PS51736"/>
    </source>
</evidence>
<feature type="domain" description="Resolvase/invertase-type recombinase catalytic" evidence="3">
    <location>
        <begin position="3"/>
        <end position="138"/>
    </location>
</feature>
<dbReference type="InterPro" id="IPR036162">
    <property type="entry name" value="Resolvase-like_N_sf"/>
</dbReference>
<name>A0A3L7DXU8_9GAMM</name>
<proteinExistence type="predicted"/>
<dbReference type="PANTHER" id="PTHR30461">
    <property type="entry name" value="DNA-INVERTASE FROM LAMBDOID PROPHAGE"/>
    <property type="match status" value="1"/>
</dbReference>
<dbReference type="GO" id="GO:0003677">
    <property type="term" value="F:DNA binding"/>
    <property type="evidence" value="ECO:0007669"/>
    <property type="project" value="UniProtKB-KW"/>
</dbReference>
<protein>
    <submittedName>
        <fullName evidence="4">Recombinase family protein</fullName>
    </submittedName>
</protein>
<evidence type="ECO:0000313" key="4">
    <source>
        <dbReference type="EMBL" id="RLQ22016.1"/>
    </source>
</evidence>
<dbReference type="InterPro" id="IPR050639">
    <property type="entry name" value="SSR_resolvase"/>
</dbReference>
<dbReference type="EMBL" id="QRAN01000008">
    <property type="protein sequence ID" value="RLQ22016.1"/>
    <property type="molecule type" value="Genomic_DNA"/>
</dbReference>
<dbReference type="SMART" id="SM00857">
    <property type="entry name" value="Resolvase"/>
    <property type="match status" value="1"/>
</dbReference>
<gene>
    <name evidence="4" type="ORF">DWB85_08730</name>
</gene>
<keyword evidence="1" id="KW-0238">DNA-binding</keyword>
<sequence length="215" mass="24741">MVDYVVYYRVSTQKQERSGLGLESQRSMIERFLQSDDVVLGEFTEVQSGKKDNREELWKCINLVKKTKSKLLIPRLDRFSRKVSFISGILDTGIEIVVSDNPNVSRFHLHLLSCFCEEERRLISERTRLSLQEAKAKGTILGKNGFVLGRTNREQKLKFVKSIEAVLSKTREEQNSLSAISRRLNQLGTPTFRGGKWYPSTVRNYLLELDHGEAN</sequence>
<dbReference type="PANTHER" id="PTHR30461:SF2">
    <property type="entry name" value="SERINE RECOMBINASE PINE-RELATED"/>
    <property type="match status" value="1"/>
</dbReference>
<dbReference type="CDD" id="cd00338">
    <property type="entry name" value="Ser_Recombinase"/>
    <property type="match status" value="1"/>
</dbReference>
<dbReference type="AlphaFoldDB" id="A0A3L7DXU8"/>
<dbReference type="PROSITE" id="PS51736">
    <property type="entry name" value="RECOMBINASES_3"/>
    <property type="match status" value="1"/>
</dbReference>
<evidence type="ECO:0000256" key="2">
    <source>
        <dbReference type="ARBA" id="ARBA00023172"/>
    </source>
</evidence>
<comment type="caution">
    <text evidence="4">The sequence shown here is derived from an EMBL/GenBank/DDBJ whole genome shotgun (WGS) entry which is preliminary data.</text>
</comment>
<keyword evidence="5" id="KW-1185">Reference proteome</keyword>